<dbReference type="PANTHER" id="PTHR43788">
    <property type="entry name" value="DNA2/NAM7 HELICASE FAMILY MEMBER"/>
    <property type="match status" value="1"/>
</dbReference>
<dbReference type="Proteomes" id="UP001172155">
    <property type="component" value="Unassembled WGS sequence"/>
</dbReference>
<name>A0AA40F2W5_9PEZI</name>
<dbReference type="AlphaFoldDB" id="A0AA40F2W5"/>
<dbReference type="GO" id="GO:0043139">
    <property type="term" value="F:5'-3' DNA helicase activity"/>
    <property type="evidence" value="ECO:0007669"/>
    <property type="project" value="TreeGrafter"/>
</dbReference>
<evidence type="ECO:0000256" key="1">
    <source>
        <dbReference type="ARBA" id="ARBA00022741"/>
    </source>
</evidence>
<dbReference type="Gene3D" id="3.40.50.300">
    <property type="entry name" value="P-loop containing nucleotide triphosphate hydrolases"/>
    <property type="match status" value="2"/>
</dbReference>
<sequence>MSTETKATKAKSPELYANRPAIHTKCALISSSGDVIACAPEFGPCGVAAHIHSMKLQDTDPWIGFSLSIEMESQGHNDTTGFGVRYGYDRGLQRLVMGDWKIFVRLPRDGYKLMTRQPGPAETALFPDIEKGKNWTVARVVLDDGVKVDVVGLGVPFSSDDDMLNEWANGRLAINGVSLHSFLRQREFMLVVAMSEDILRATWIYGWAPPPFAYPYGTSHEWDDTKLREVIAANKSKRQFMATEMFEDDNALLTVLTHVVCQDVLWVDDAVKDIAEQRHRAYFVTEPVPLDACDKLFVVIPLTAEFRDKHRDAWRRLVRDKSVKLVLLETEGAEKPGATWSATIIDNPSFFEILKDHPIEEHDMVLRVSLQRGQAFPVPIIAFDSRTRADANWVSLLFDAGLDEAKRKVEAAHLFHPSAEATNPTACGFVEPPPNASEAVKEEAERQRVALQDRMDLHRTLWRGKAFHGWMEKPPVDGSDELSLEMSKLEVGSSSQLRPLPVTNFLDIDKDLANAIVQQALPGDQERFRAYLSHRTLGIGMITAGAGYGKTTALAAATLAMHARLGKVLCSGPTHVAVNNFAARLDRITRSVAATCNESKAADDATRVRHCLVVRGYNPKHELHALCELLKNPNAGNDAAPHKSKWQLHLSFAYWALMLLGSPAVPQQLHEDDSPALLGIRRQLEATQVMAPFRKVARGEITWEEFEGTEKEYDNLETLFAYILKAADIFAVTPALSTNVKPYASWKRRDARCVSFDEAASMHRPDMMDVWGNCLLPCFLGGDVYQLAPTVMTATEKDPEGNFRHAFVGDGKMSAMAFLQATGLPAYRLNMQLRMADGMFDLMCSIIYKGLDMKYAPSCDINLPAFETGRLLEAYIQEKYPGEAKPPPKGKLSPVFLDCPGSKVFVDKLTGAKKSRGQVTAALDFMVDFATTKGMDPSKFILLAPYAGNVEVANHLRRKEPKYACLASMAPASTVDSFQGQEGDIAFVVMGTAHPFPGPGFTSDAQRLNVMFSRHRCGLVIVGDFNVTGPYGPGVGKKGNKAGGDDRKKRVFVSHGMGGEVTRVKAGQLMDVHEALQKAGRVIGRAKPAAD</sequence>
<gene>
    <name evidence="6" type="ORF">B0T18DRAFT_366069</name>
</gene>
<dbReference type="InterPro" id="IPR027417">
    <property type="entry name" value="P-loop_NTPase"/>
</dbReference>
<dbReference type="InterPro" id="IPR050534">
    <property type="entry name" value="Coronavir_polyprotein_1ab"/>
</dbReference>
<keyword evidence="1" id="KW-0547">Nucleotide-binding</keyword>
<keyword evidence="2 6" id="KW-0378">Hydrolase</keyword>
<evidence type="ECO:0000259" key="5">
    <source>
        <dbReference type="Pfam" id="PF13087"/>
    </source>
</evidence>
<dbReference type="GO" id="GO:0016787">
    <property type="term" value="F:hydrolase activity"/>
    <property type="evidence" value="ECO:0007669"/>
    <property type="project" value="UniProtKB-KW"/>
</dbReference>
<reference evidence="6" key="1">
    <citation type="submission" date="2023-06" db="EMBL/GenBank/DDBJ databases">
        <title>Genome-scale phylogeny and comparative genomics of the fungal order Sordariales.</title>
        <authorList>
            <consortium name="Lawrence Berkeley National Laboratory"/>
            <person name="Hensen N."/>
            <person name="Bonometti L."/>
            <person name="Westerberg I."/>
            <person name="Brannstrom I.O."/>
            <person name="Guillou S."/>
            <person name="Cros-Aarteil S."/>
            <person name="Calhoun S."/>
            <person name="Haridas S."/>
            <person name="Kuo A."/>
            <person name="Mondo S."/>
            <person name="Pangilinan J."/>
            <person name="Riley R."/>
            <person name="LaButti K."/>
            <person name="Andreopoulos B."/>
            <person name="Lipzen A."/>
            <person name="Chen C."/>
            <person name="Yanf M."/>
            <person name="Daum C."/>
            <person name="Ng V."/>
            <person name="Clum A."/>
            <person name="Steindorff A."/>
            <person name="Ohm R."/>
            <person name="Martin F."/>
            <person name="Silar P."/>
            <person name="Natvig D."/>
            <person name="Lalanne C."/>
            <person name="Gautier V."/>
            <person name="Ament-velasquez S.L."/>
            <person name="Kruys A."/>
            <person name="Hutchinson M.I."/>
            <person name="Powell A.J."/>
            <person name="Barry K."/>
            <person name="Miller A.N."/>
            <person name="Grigoriev I.V."/>
            <person name="Debuchy R."/>
            <person name="Gladieux P."/>
            <person name="Thoren M.H."/>
            <person name="Johannesson H."/>
        </authorList>
    </citation>
    <scope>NUCLEOTIDE SEQUENCE</scope>
    <source>
        <strain evidence="6">SMH3187-1</strain>
    </source>
</reference>
<dbReference type="PANTHER" id="PTHR43788:SF8">
    <property type="entry name" value="DNA-BINDING PROTEIN SMUBP-2"/>
    <property type="match status" value="1"/>
</dbReference>
<accession>A0AA40F2W5</accession>
<dbReference type="SUPFAM" id="SSF52540">
    <property type="entry name" value="P-loop containing nucleoside triphosphate hydrolases"/>
    <property type="match status" value="1"/>
</dbReference>
<evidence type="ECO:0000313" key="7">
    <source>
        <dbReference type="Proteomes" id="UP001172155"/>
    </source>
</evidence>
<dbReference type="Pfam" id="PF13087">
    <property type="entry name" value="AAA_12"/>
    <property type="match status" value="1"/>
</dbReference>
<dbReference type="GO" id="GO:0005524">
    <property type="term" value="F:ATP binding"/>
    <property type="evidence" value="ECO:0007669"/>
    <property type="project" value="UniProtKB-KW"/>
</dbReference>
<dbReference type="InterPro" id="IPR041679">
    <property type="entry name" value="DNA2/NAM7-like_C"/>
</dbReference>
<dbReference type="EMBL" id="JAUKUD010000003">
    <property type="protein sequence ID" value="KAK0750066.1"/>
    <property type="molecule type" value="Genomic_DNA"/>
</dbReference>
<comment type="caution">
    <text evidence="6">The sequence shown here is derived from an EMBL/GenBank/DDBJ whole genome shotgun (WGS) entry which is preliminary data.</text>
</comment>
<keyword evidence="4" id="KW-0067">ATP-binding</keyword>
<evidence type="ECO:0000313" key="6">
    <source>
        <dbReference type="EMBL" id="KAK0750066.1"/>
    </source>
</evidence>
<keyword evidence="3" id="KW-0347">Helicase</keyword>
<evidence type="ECO:0000256" key="4">
    <source>
        <dbReference type="ARBA" id="ARBA00022840"/>
    </source>
</evidence>
<evidence type="ECO:0000256" key="2">
    <source>
        <dbReference type="ARBA" id="ARBA00022801"/>
    </source>
</evidence>
<evidence type="ECO:0000256" key="3">
    <source>
        <dbReference type="ARBA" id="ARBA00022806"/>
    </source>
</evidence>
<protein>
    <submittedName>
        <fullName evidence="6">P-loop containing nucleoside triphosphate hydrolase protein</fullName>
    </submittedName>
</protein>
<feature type="domain" description="DNA2/NAM7 helicase-like C-terminal" evidence="5">
    <location>
        <begin position="818"/>
        <end position="1024"/>
    </location>
</feature>
<proteinExistence type="predicted"/>
<keyword evidence="7" id="KW-1185">Reference proteome</keyword>
<organism evidence="6 7">
    <name type="scientific">Schizothecium vesticola</name>
    <dbReference type="NCBI Taxonomy" id="314040"/>
    <lineage>
        <taxon>Eukaryota</taxon>
        <taxon>Fungi</taxon>
        <taxon>Dikarya</taxon>
        <taxon>Ascomycota</taxon>
        <taxon>Pezizomycotina</taxon>
        <taxon>Sordariomycetes</taxon>
        <taxon>Sordariomycetidae</taxon>
        <taxon>Sordariales</taxon>
        <taxon>Schizotheciaceae</taxon>
        <taxon>Schizothecium</taxon>
    </lineage>
</organism>